<proteinExistence type="inferred from homology"/>
<dbReference type="CDD" id="cd03230">
    <property type="entry name" value="ABC_DR_subfamily_A"/>
    <property type="match status" value="1"/>
</dbReference>
<dbReference type="PANTHER" id="PTHR42711:SF5">
    <property type="entry name" value="ABC TRANSPORTER ATP-BINDING PROTEIN NATA"/>
    <property type="match status" value="1"/>
</dbReference>
<keyword evidence="8" id="KW-1185">Reference proteome</keyword>
<dbReference type="InterPro" id="IPR050763">
    <property type="entry name" value="ABC_transporter_ATP-binding"/>
</dbReference>
<dbReference type="SMART" id="SM00382">
    <property type="entry name" value="AAA"/>
    <property type="match status" value="1"/>
</dbReference>
<dbReference type="GO" id="GO:0016887">
    <property type="term" value="F:ATP hydrolysis activity"/>
    <property type="evidence" value="ECO:0007669"/>
    <property type="project" value="InterPro"/>
</dbReference>
<evidence type="ECO:0000313" key="8">
    <source>
        <dbReference type="Proteomes" id="UP001145087"/>
    </source>
</evidence>
<dbReference type="Proteomes" id="UP001145087">
    <property type="component" value="Unassembled WGS sequence"/>
</dbReference>
<dbReference type="EMBL" id="JAPOHD010000025">
    <property type="protein sequence ID" value="MCY1720985.1"/>
    <property type="molecule type" value="Genomic_DNA"/>
</dbReference>
<evidence type="ECO:0000256" key="2">
    <source>
        <dbReference type="ARBA" id="ARBA00022448"/>
    </source>
</evidence>
<dbReference type="InterPro" id="IPR017871">
    <property type="entry name" value="ABC_transporter-like_CS"/>
</dbReference>
<keyword evidence="5 7" id="KW-0067">ATP-binding</keyword>
<protein>
    <submittedName>
        <fullName evidence="7">ABC transporter ATP-binding protein</fullName>
    </submittedName>
</protein>
<dbReference type="InterPro" id="IPR027417">
    <property type="entry name" value="P-loop_NTPase"/>
</dbReference>
<organism evidence="7 8">
    <name type="scientific">Draconibacterium aestuarii</name>
    <dbReference type="NCBI Taxonomy" id="2998507"/>
    <lineage>
        <taxon>Bacteria</taxon>
        <taxon>Pseudomonadati</taxon>
        <taxon>Bacteroidota</taxon>
        <taxon>Bacteroidia</taxon>
        <taxon>Marinilabiliales</taxon>
        <taxon>Prolixibacteraceae</taxon>
        <taxon>Draconibacterium</taxon>
    </lineage>
</organism>
<evidence type="ECO:0000256" key="3">
    <source>
        <dbReference type="ARBA" id="ARBA00022458"/>
    </source>
</evidence>
<keyword evidence="3" id="KW-0536">Nodulation</keyword>
<dbReference type="PROSITE" id="PS00211">
    <property type="entry name" value="ABC_TRANSPORTER_1"/>
    <property type="match status" value="1"/>
</dbReference>
<dbReference type="PROSITE" id="PS50893">
    <property type="entry name" value="ABC_TRANSPORTER_2"/>
    <property type="match status" value="1"/>
</dbReference>
<dbReference type="SUPFAM" id="SSF52540">
    <property type="entry name" value="P-loop containing nucleoside triphosphate hydrolases"/>
    <property type="match status" value="1"/>
</dbReference>
<comment type="similarity">
    <text evidence="1">Belongs to the ABC transporter superfamily.</text>
</comment>
<accession>A0A9X3F663</accession>
<dbReference type="GO" id="GO:0005524">
    <property type="term" value="F:ATP binding"/>
    <property type="evidence" value="ECO:0007669"/>
    <property type="project" value="UniProtKB-KW"/>
</dbReference>
<dbReference type="Gene3D" id="3.40.50.300">
    <property type="entry name" value="P-loop containing nucleotide triphosphate hydrolases"/>
    <property type="match status" value="1"/>
</dbReference>
<reference evidence="7" key="1">
    <citation type="submission" date="2022-11" db="EMBL/GenBank/DDBJ databases">
        <title>Marilongibacter aestuarii gen. nov., sp. nov., isolated from tidal flat sediment.</title>
        <authorList>
            <person name="Jiayan W."/>
        </authorList>
    </citation>
    <scope>NUCLEOTIDE SEQUENCE</scope>
    <source>
        <strain evidence="7">Z1-6</strain>
    </source>
</reference>
<dbReference type="AlphaFoldDB" id="A0A9X3F663"/>
<evidence type="ECO:0000313" key="7">
    <source>
        <dbReference type="EMBL" id="MCY1720985.1"/>
    </source>
</evidence>
<name>A0A9X3F663_9BACT</name>
<dbReference type="InterPro" id="IPR003439">
    <property type="entry name" value="ABC_transporter-like_ATP-bd"/>
</dbReference>
<comment type="caution">
    <text evidence="7">The sequence shown here is derived from an EMBL/GenBank/DDBJ whole genome shotgun (WGS) entry which is preliminary data.</text>
</comment>
<evidence type="ECO:0000259" key="6">
    <source>
        <dbReference type="PROSITE" id="PS50893"/>
    </source>
</evidence>
<keyword evidence="2" id="KW-0813">Transport</keyword>
<dbReference type="PANTHER" id="PTHR42711">
    <property type="entry name" value="ABC TRANSPORTER ATP-BINDING PROTEIN"/>
    <property type="match status" value="1"/>
</dbReference>
<sequence>MIEIQNISKSYKEVKALNEISLKVNNGELFGLIGPDGAGKTTLLRILTTLLLPDSGSAKMDGLEVCKDFKKVRHIVGYMPGRFSLYQDLSVEENLNFFATVFGTTADENYDLIRDIYYQIEPFKKRRAGKLSGGMKQKLALSCALIHKPKILILDEPTTGVDAVSRKEFWEMLKNLQKKDITILVSTPYMDEADLCDRVALIQSGQILDIDTPTRITEKFSRRIIQVHAQNMYKLINDLRAFENTEAVYAFGQFAHFTGKNDETECNELDTYLHKLGHTNVLVEEIHPGIEDVFMHLMESHNR</sequence>
<dbReference type="RefSeq" id="WP_343333319.1">
    <property type="nucleotide sequence ID" value="NZ_JAPOHD010000025.1"/>
</dbReference>
<evidence type="ECO:0000256" key="1">
    <source>
        <dbReference type="ARBA" id="ARBA00005417"/>
    </source>
</evidence>
<evidence type="ECO:0000256" key="4">
    <source>
        <dbReference type="ARBA" id="ARBA00022741"/>
    </source>
</evidence>
<keyword evidence="4" id="KW-0547">Nucleotide-binding</keyword>
<gene>
    <name evidence="7" type="ORF">OU798_11575</name>
</gene>
<evidence type="ECO:0000256" key="5">
    <source>
        <dbReference type="ARBA" id="ARBA00022840"/>
    </source>
</evidence>
<dbReference type="Pfam" id="PF00005">
    <property type="entry name" value="ABC_tran"/>
    <property type="match status" value="1"/>
</dbReference>
<dbReference type="InterPro" id="IPR003593">
    <property type="entry name" value="AAA+_ATPase"/>
</dbReference>
<feature type="domain" description="ABC transporter" evidence="6">
    <location>
        <begin position="2"/>
        <end position="229"/>
    </location>
</feature>